<dbReference type="EMBL" id="PDJC01000001">
    <property type="protein sequence ID" value="PFG16265.1"/>
    <property type="molecule type" value="Genomic_DNA"/>
</dbReference>
<dbReference type="AlphaFoldDB" id="A0A2A9CQA4"/>
<accession>A0A2A9CQA4</accession>
<organism evidence="2 3">
    <name type="scientific">Propionicimonas paludicola</name>
    <dbReference type="NCBI Taxonomy" id="185243"/>
    <lineage>
        <taxon>Bacteria</taxon>
        <taxon>Bacillati</taxon>
        <taxon>Actinomycetota</taxon>
        <taxon>Actinomycetes</taxon>
        <taxon>Propionibacteriales</taxon>
        <taxon>Nocardioidaceae</taxon>
        <taxon>Propionicimonas</taxon>
    </lineage>
</organism>
<reference evidence="2 3" key="1">
    <citation type="submission" date="2017-10" db="EMBL/GenBank/DDBJ databases">
        <title>Sequencing the genomes of 1000 actinobacteria strains.</title>
        <authorList>
            <person name="Klenk H.-P."/>
        </authorList>
    </citation>
    <scope>NUCLEOTIDE SEQUENCE [LARGE SCALE GENOMIC DNA]</scope>
    <source>
        <strain evidence="2 3">DSM 15597</strain>
    </source>
</reference>
<name>A0A2A9CQA4_9ACTN</name>
<dbReference type="GO" id="GO:0003677">
    <property type="term" value="F:DNA binding"/>
    <property type="evidence" value="ECO:0007669"/>
    <property type="project" value="InterPro"/>
</dbReference>
<dbReference type="NCBIfam" id="TIGR01764">
    <property type="entry name" value="excise"/>
    <property type="match status" value="1"/>
</dbReference>
<dbReference type="RefSeq" id="WP_098459820.1">
    <property type="nucleotide sequence ID" value="NZ_PDJC01000001.1"/>
</dbReference>
<feature type="domain" description="Helix-turn-helix" evidence="1">
    <location>
        <begin position="93"/>
        <end position="135"/>
    </location>
</feature>
<gene>
    <name evidence="2" type="ORF">ATK74_0799</name>
</gene>
<dbReference type="InterPro" id="IPR010093">
    <property type="entry name" value="SinI_DNA-bd"/>
</dbReference>
<dbReference type="InterPro" id="IPR041657">
    <property type="entry name" value="HTH_17"/>
</dbReference>
<dbReference type="Pfam" id="PF12728">
    <property type="entry name" value="HTH_17"/>
    <property type="match status" value="1"/>
</dbReference>
<dbReference type="OrthoDB" id="4463966at2"/>
<evidence type="ECO:0000259" key="1">
    <source>
        <dbReference type="Pfam" id="PF12728"/>
    </source>
</evidence>
<keyword evidence="3" id="KW-1185">Reference proteome</keyword>
<comment type="caution">
    <text evidence="2">The sequence shown here is derived from an EMBL/GenBank/DDBJ whole genome shotgun (WGS) entry which is preliminary data.</text>
</comment>
<evidence type="ECO:0000313" key="3">
    <source>
        <dbReference type="Proteomes" id="UP000226079"/>
    </source>
</evidence>
<sequence length="136" mass="14476">MKSYNLALELDAGKEAAEGALGDRLLDQFADYHPVVTVSNLGRTELIVSIPAEHMWQATSTARALSADLGVTRVTVELSDDFDRRAGTEIPPLLSVTEVADRLGITRAAVQQRIDKGALPARRVGAAWVVPAAAVA</sequence>
<evidence type="ECO:0000313" key="2">
    <source>
        <dbReference type="EMBL" id="PFG16265.1"/>
    </source>
</evidence>
<proteinExistence type="predicted"/>
<protein>
    <submittedName>
        <fullName evidence="2">Excisionase family DNA binding protein</fullName>
    </submittedName>
</protein>
<dbReference type="Proteomes" id="UP000226079">
    <property type="component" value="Unassembled WGS sequence"/>
</dbReference>